<reference evidence="2 3" key="1">
    <citation type="journal article" date="2019" name="Front. Microbiol.">
        <title>Thermoanaerosceptrum fracticalcis gen. nov. sp. nov., a Novel Fumarate-Fermenting Microorganism From a Deep Fractured Carbonate Aquifer of the US Great Basin.</title>
        <authorList>
            <person name="Hamilton-Brehm S.D."/>
            <person name="Stewart L.E."/>
            <person name="Zavarin M."/>
            <person name="Caldwell M."/>
            <person name="Lawson P.A."/>
            <person name="Onstott T.C."/>
            <person name="Grzymski J."/>
            <person name="Neveux I."/>
            <person name="Lollar B.S."/>
            <person name="Russell C.E."/>
            <person name="Moser D.P."/>
        </authorList>
    </citation>
    <scope>NUCLEOTIDE SEQUENCE [LARGE SCALE GENOMIC DNA]</scope>
    <source>
        <strain evidence="2 3">DRI-13</strain>
    </source>
</reference>
<dbReference type="Proteomes" id="UP000515847">
    <property type="component" value="Chromosome"/>
</dbReference>
<evidence type="ECO:0000313" key="3">
    <source>
        <dbReference type="Proteomes" id="UP000515847"/>
    </source>
</evidence>
<dbReference type="Gene3D" id="1.20.1440.60">
    <property type="entry name" value="23S rRNA-intervening sequence"/>
    <property type="match status" value="1"/>
</dbReference>
<keyword evidence="3" id="KW-1185">Reference proteome</keyword>
<feature type="region of interest" description="Disordered" evidence="1">
    <location>
        <begin position="120"/>
        <end position="139"/>
    </location>
</feature>
<sequence>MSKRFKKFRVWKEAHELVKEIYEITNGFPAEEKFGLVSQLRRAAVSIPANLAEGCERQYSKEFIQFIYIARGSLSEVRYFIFLSHELGYLNEADYTKLDDKCDVVMAMLKGLSDRLEKEVGSRKSESGRRDIAGDDINE</sequence>
<dbReference type="PANTHER" id="PTHR38471:SF2">
    <property type="entry name" value="FOUR HELIX BUNDLE PROTEIN"/>
    <property type="match status" value="1"/>
</dbReference>
<organism evidence="2 3">
    <name type="scientific">Thermanaerosceptrum fracticalcis</name>
    <dbReference type="NCBI Taxonomy" id="1712410"/>
    <lineage>
        <taxon>Bacteria</taxon>
        <taxon>Bacillati</taxon>
        <taxon>Bacillota</taxon>
        <taxon>Clostridia</taxon>
        <taxon>Eubacteriales</taxon>
        <taxon>Peptococcaceae</taxon>
        <taxon>Thermanaerosceptrum</taxon>
    </lineage>
</organism>
<dbReference type="CDD" id="cd16377">
    <property type="entry name" value="23S_rRNA_IVP_like"/>
    <property type="match status" value="1"/>
</dbReference>
<dbReference type="InterPro" id="IPR036583">
    <property type="entry name" value="23S_rRNA_IVS_sf"/>
</dbReference>
<evidence type="ECO:0000256" key="1">
    <source>
        <dbReference type="SAM" id="MobiDB-lite"/>
    </source>
</evidence>
<name>A0A7G6E4I1_THEFR</name>
<feature type="compositionally biased region" description="Basic and acidic residues" evidence="1">
    <location>
        <begin position="120"/>
        <end position="133"/>
    </location>
</feature>
<gene>
    <name evidence="2" type="ORF">BR63_12115</name>
</gene>
<dbReference type="OrthoDB" id="160990at2"/>
<dbReference type="NCBIfam" id="TIGR02436">
    <property type="entry name" value="four helix bundle protein"/>
    <property type="match status" value="1"/>
</dbReference>
<dbReference type="SUPFAM" id="SSF158446">
    <property type="entry name" value="IVS-encoded protein-like"/>
    <property type="match status" value="1"/>
</dbReference>
<dbReference type="Pfam" id="PF05635">
    <property type="entry name" value="23S_rRNA_IVP"/>
    <property type="match status" value="1"/>
</dbReference>
<dbReference type="PANTHER" id="PTHR38471">
    <property type="entry name" value="FOUR HELIX BUNDLE PROTEIN"/>
    <property type="match status" value="1"/>
</dbReference>
<dbReference type="RefSeq" id="WP_081908049.1">
    <property type="nucleotide sequence ID" value="NZ_CP045798.1"/>
</dbReference>
<proteinExistence type="predicted"/>
<dbReference type="EMBL" id="CP045798">
    <property type="protein sequence ID" value="QNB46985.1"/>
    <property type="molecule type" value="Genomic_DNA"/>
</dbReference>
<dbReference type="InterPro" id="IPR012657">
    <property type="entry name" value="23S_rRNA-intervening_sequence"/>
</dbReference>
<dbReference type="AlphaFoldDB" id="A0A7G6E4I1"/>
<evidence type="ECO:0000313" key="2">
    <source>
        <dbReference type="EMBL" id="QNB46985.1"/>
    </source>
</evidence>
<protein>
    <submittedName>
        <fullName evidence="2">Four helix bundle protein</fullName>
    </submittedName>
</protein>
<dbReference type="KEGG" id="tfr:BR63_12115"/>
<accession>A0A7G6E4I1</accession>